<proteinExistence type="predicted"/>
<sequence>MLRNNLVIRISLFMVKAVKTSGNTCLIKISSQGIMYTSICVAYKANFMPIIMHHKGGRARDVYKEMNLLPIIMFHEKKELLSAMRMAT</sequence>
<protein>
    <submittedName>
        <fullName evidence="1">Uncharacterized protein</fullName>
    </submittedName>
</protein>
<organism evidence="1">
    <name type="scientific">Acidithiobacillus sulfuriphilus</name>
    <dbReference type="NCBI Taxonomy" id="1867749"/>
    <lineage>
        <taxon>Bacteria</taxon>
        <taxon>Pseudomonadati</taxon>
        <taxon>Pseudomonadota</taxon>
        <taxon>Acidithiobacillia</taxon>
        <taxon>Acidithiobacillales</taxon>
        <taxon>Acidithiobacillaceae</taxon>
        <taxon>Acidithiobacillus</taxon>
    </lineage>
</organism>
<evidence type="ECO:0000313" key="1">
    <source>
        <dbReference type="EMBL" id="RNF57962.1"/>
    </source>
</evidence>
<name>A0A3M8QR50_9PROT</name>
<gene>
    <name evidence="1" type="ORF">EC580_13450</name>
</gene>
<comment type="caution">
    <text evidence="1">The sequence shown here is derived from an EMBL/GenBank/DDBJ whole genome shotgun (WGS) entry which is preliminary data.</text>
</comment>
<dbReference type="AlphaFoldDB" id="A0A3M8QR50"/>
<accession>A0A3M8QR50</accession>
<dbReference type="EMBL" id="RIZI01000193">
    <property type="protein sequence ID" value="RNF57962.1"/>
    <property type="molecule type" value="Genomic_DNA"/>
</dbReference>
<reference evidence="1" key="1">
    <citation type="submission" date="2018-10" db="EMBL/GenBank/DDBJ databases">
        <title>Acidithiobacillus sulfuriphilus sp. nov.: an extremely acidophilic sulfur-oxidizing chemolithotroph isolated from a neutral pH environment.</title>
        <authorList>
            <person name="Falagan C."/>
            <person name="Moya-Beltran A."/>
            <person name="Quatrini R."/>
            <person name="Johnson D.B."/>
        </authorList>
    </citation>
    <scope>NUCLEOTIDE SEQUENCE [LARGE SCALE GENOMIC DNA]</scope>
    <source>
        <strain evidence="1">CJ-2</strain>
    </source>
</reference>